<dbReference type="EMBL" id="LR796920">
    <property type="protein sequence ID" value="CAB4174796.1"/>
    <property type="molecule type" value="Genomic_DNA"/>
</dbReference>
<evidence type="ECO:0000313" key="4">
    <source>
        <dbReference type="EMBL" id="CAB4188562.1"/>
    </source>
</evidence>
<proteinExistence type="predicted"/>
<organism evidence="3">
    <name type="scientific">uncultured Caudovirales phage</name>
    <dbReference type="NCBI Taxonomy" id="2100421"/>
    <lineage>
        <taxon>Viruses</taxon>
        <taxon>Duplodnaviria</taxon>
        <taxon>Heunggongvirae</taxon>
        <taxon>Uroviricota</taxon>
        <taxon>Caudoviricetes</taxon>
        <taxon>Peduoviridae</taxon>
        <taxon>Maltschvirus</taxon>
        <taxon>Maltschvirus maltsch</taxon>
    </lineage>
</organism>
<accession>A0A6J5QEB5</accession>
<feature type="compositionally biased region" description="Basic and acidic residues" evidence="1">
    <location>
        <begin position="1"/>
        <end position="22"/>
    </location>
</feature>
<sequence length="84" mass="9442">MSAPEDRAHTSVRVVDPREHRSGTSYDNNVGDRIVPRDKNESGPMVGEWVAAGNRKAHESWVENSNKQSREKGKTKVVRIDSNK</sequence>
<dbReference type="EMBL" id="LR796984">
    <property type="protein sequence ID" value="CAB4179841.1"/>
    <property type="molecule type" value="Genomic_DNA"/>
</dbReference>
<evidence type="ECO:0000313" key="2">
    <source>
        <dbReference type="EMBL" id="CAB4174796.1"/>
    </source>
</evidence>
<dbReference type="EMBL" id="LR797127">
    <property type="protein sequence ID" value="CAB4188562.1"/>
    <property type="molecule type" value="Genomic_DNA"/>
</dbReference>
<feature type="compositionally biased region" description="Basic and acidic residues" evidence="1">
    <location>
        <begin position="68"/>
        <end position="84"/>
    </location>
</feature>
<feature type="region of interest" description="Disordered" evidence="1">
    <location>
        <begin position="1"/>
        <end position="84"/>
    </location>
</feature>
<evidence type="ECO:0000256" key="1">
    <source>
        <dbReference type="SAM" id="MobiDB-lite"/>
    </source>
</evidence>
<name>A0A6J5QEB5_9CAUD</name>
<reference evidence="3" key="1">
    <citation type="submission" date="2020-05" db="EMBL/GenBank/DDBJ databases">
        <authorList>
            <person name="Chiriac C."/>
            <person name="Salcher M."/>
            <person name="Ghai R."/>
            <person name="Kavagutti S V."/>
        </authorList>
    </citation>
    <scope>NUCLEOTIDE SEQUENCE</scope>
</reference>
<gene>
    <name evidence="3" type="ORF">UFOVP1035_76</name>
    <name evidence="4" type="ORF">UFOVP1181_35</name>
    <name evidence="2" type="ORF">UFOVP965_80</name>
</gene>
<evidence type="ECO:0000313" key="3">
    <source>
        <dbReference type="EMBL" id="CAB4179841.1"/>
    </source>
</evidence>
<protein>
    <submittedName>
        <fullName evidence="3">Uncharacterized protein</fullName>
    </submittedName>
</protein>